<keyword evidence="3" id="KW-1185">Reference proteome</keyword>
<dbReference type="AlphaFoldDB" id="A0A7Y9GLS1"/>
<dbReference type="RefSeq" id="WP_343048647.1">
    <property type="nucleotide sequence ID" value="NZ_JACCBV010000001.1"/>
</dbReference>
<dbReference type="EMBL" id="JACCBV010000001">
    <property type="protein sequence ID" value="NYE18840.1"/>
    <property type="molecule type" value="Genomic_DNA"/>
</dbReference>
<protein>
    <submittedName>
        <fullName evidence="2">Uncharacterized protein</fullName>
    </submittedName>
</protein>
<proteinExistence type="predicted"/>
<sequence>MDDLASVTSMVSALWTSVALLGAGYARTRNRSALAWFFLLVFFGPVAAFFLVVLPAVEPVPEVVDASSRN</sequence>
<keyword evidence="1" id="KW-0472">Membrane</keyword>
<organism evidence="2 3">
    <name type="scientific">Microbacterium immunditiarum</name>
    <dbReference type="NCBI Taxonomy" id="337480"/>
    <lineage>
        <taxon>Bacteria</taxon>
        <taxon>Bacillati</taxon>
        <taxon>Actinomycetota</taxon>
        <taxon>Actinomycetes</taxon>
        <taxon>Micrococcales</taxon>
        <taxon>Microbacteriaceae</taxon>
        <taxon>Microbacterium</taxon>
    </lineage>
</organism>
<comment type="caution">
    <text evidence="2">The sequence shown here is derived from an EMBL/GenBank/DDBJ whole genome shotgun (WGS) entry which is preliminary data.</text>
</comment>
<name>A0A7Y9GLS1_9MICO</name>
<feature type="transmembrane region" description="Helical" evidence="1">
    <location>
        <begin position="33"/>
        <end position="57"/>
    </location>
</feature>
<evidence type="ECO:0000256" key="1">
    <source>
        <dbReference type="SAM" id="Phobius"/>
    </source>
</evidence>
<keyword evidence="1" id="KW-1133">Transmembrane helix</keyword>
<evidence type="ECO:0000313" key="3">
    <source>
        <dbReference type="Proteomes" id="UP000576969"/>
    </source>
</evidence>
<gene>
    <name evidence="2" type="ORF">BJ991_000868</name>
</gene>
<feature type="transmembrane region" description="Helical" evidence="1">
    <location>
        <begin position="6"/>
        <end position="26"/>
    </location>
</feature>
<dbReference type="Proteomes" id="UP000576969">
    <property type="component" value="Unassembled WGS sequence"/>
</dbReference>
<accession>A0A7Y9GLS1</accession>
<reference evidence="2 3" key="1">
    <citation type="submission" date="2020-07" db="EMBL/GenBank/DDBJ databases">
        <title>Sequencing the genomes of 1000 actinobacteria strains.</title>
        <authorList>
            <person name="Klenk H.-P."/>
        </authorList>
    </citation>
    <scope>NUCLEOTIDE SEQUENCE [LARGE SCALE GENOMIC DNA]</scope>
    <source>
        <strain evidence="2 3">DSM 24662</strain>
    </source>
</reference>
<keyword evidence="1" id="KW-0812">Transmembrane</keyword>
<evidence type="ECO:0000313" key="2">
    <source>
        <dbReference type="EMBL" id="NYE18840.1"/>
    </source>
</evidence>